<sequence length="128" mass="13479">MRSSLRGSFAQVIKSGSRGKTGHGDQPQKTSRRPLGHFPEGLPRICAQSFIVPVPVVGGIGRGKGGVGEWCPLVGINRFWPGAIRAHASIPRAGNITGPYCEMGQSEGSLVGLAAPLRWSKTTGFEAD</sequence>
<dbReference type="EMBL" id="JAFBMS010000072">
    <property type="protein sequence ID" value="KAG9338173.1"/>
    <property type="molecule type" value="Genomic_DNA"/>
</dbReference>
<dbReference type="Proteomes" id="UP000824540">
    <property type="component" value="Unassembled WGS sequence"/>
</dbReference>
<gene>
    <name evidence="2" type="ORF">JZ751_027042</name>
</gene>
<comment type="caution">
    <text evidence="2">The sequence shown here is derived from an EMBL/GenBank/DDBJ whole genome shotgun (WGS) entry which is preliminary data.</text>
</comment>
<protein>
    <submittedName>
        <fullName evidence="2">Uncharacterized protein</fullName>
    </submittedName>
</protein>
<feature type="region of interest" description="Disordered" evidence="1">
    <location>
        <begin position="13"/>
        <end position="38"/>
    </location>
</feature>
<evidence type="ECO:0000256" key="1">
    <source>
        <dbReference type="SAM" id="MobiDB-lite"/>
    </source>
</evidence>
<organism evidence="2 3">
    <name type="scientific">Albula glossodonta</name>
    <name type="common">roundjaw bonefish</name>
    <dbReference type="NCBI Taxonomy" id="121402"/>
    <lineage>
        <taxon>Eukaryota</taxon>
        <taxon>Metazoa</taxon>
        <taxon>Chordata</taxon>
        <taxon>Craniata</taxon>
        <taxon>Vertebrata</taxon>
        <taxon>Euteleostomi</taxon>
        <taxon>Actinopterygii</taxon>
        <taxon>Neopterygii</taxon>
        <taxon>Teleostei</taxon>
        <taxon>Albuliformes</taxon>
        <taxon>Albulidae</taxon>
        <taxon>Albula</taxon>
    </lineage>
</organism>
<evidence type="ECO:0000313" key="3">
    <source>
        <dbReference type="Proteomes" id="UP000824540"/>
    </source>
</evidence>
<keyword evidence="3" id="KW-1185">Reference proteome</keyword>
<name>A0A8T2NCK0_9TELE</name>
<dbReference type="AlphaFoldDB" id="A0A8T2NCK0"/>
<proteinExistence type="predicted"/>
<evidence type="ECO:0000313" key="2">
    <source>
        <dbReference type="EMBL" id="KAG9338173.1"/>
    </source>
</evidence>
<accession>A0A8T2NCK0</accession>
<reference evidence="2" key="1">
    <citation type="thesis" date="2021" institute="BYU ScholarsArchive" country="Provo, UT, USA">
        <title>Applications of and Algorithms for Genome Assembly and Genomic Analyses with an Emphasis on Marine Teleosts.</title>
        <authorList>
            <person name="Pickett B.D."/>
        </authorList>
    </citation>
    <scope>NUCLEOTIDE SEQUENCE</scope>
    <source>
        <strain evidence="2">HI-2016</strain>
    </source>
</reference>